<feature type="region of interest" description="Disordered" evidence="1">
    <location>
        <begin position="125"/>
        <end position="152"/>
    </location>
</feature>
<dbReference type="EMBL" id="JANPWB010000010">
    <property type="protein sequence ID" value="KAJ1146461.1"/>
    <property type="molecule type" value="Genomic_DNA"/>
</dbReference>
<accession>A0AAV7R1L3</accession>
<evidence type="ECO:0000256" key="1">
    <source>
        <dbReference type="SAM" id="MobiDB-lite"/>
    </source>
</evidence>
<dbReference type="AlphaFoldDB" id="A0AAV7R1L3"/>
<protein>
    <submittedName>
        <fullName evidence="2">Uncharacterized protein</fullName>
    </submittedName>
</protein>
<evidence type="ECO:0000313" key="3">
    <source>
        <dbReference type="Proteomes" id="UP001066276"/>
    </source>
</evidence>
<comment type="caution">
    <text evidence="2">The sequence shown here is derived from an EMBL/GenBank/DDBJ whole genome shotgun (WGS) entry which is preliminary data.</text>
</comment>
<proteinExistence type="predicted"/>
<gene>
    <name evidence="2" type="ORF">NDU88_012734</name>
</gene>
<sequence length="152" mass="16278">MTVTVSLPGAHARAPSWDGRILETYRSSNENATSLKIHVAAILRTKNPASQIWSLRSVTAVCIFINYLTNPERGLHRKPQESPYQAVEPKTSLFFVIDAELQPIGAKPRVLSNHGAVGGGDWATVEGGRFLSPPPGGGFEREGSGSGGRSRG</sequence>
<name>A0AAV7R1L3_PLEWA</name>
<organism evidence="2 3">
    <name type="scientific">Pleurodeles waltl</name>
    <name type="common">Iberian ribbed newt</name>
    <dbReference type="NCBI Taxonomy" id="8319"/>
    <lineage>
        <taxon>Eukaryota</taxon>
        <taxon>Metazoa</taxon>
        <taxon>Chordata</taxon>
        <taxon>Craniata</taxon>
        <taxon>Vertebrata</taxon>
        <taxon>Euteleostomi</taxon>
        <taxon>Amphibia</taxon>
        <taxon>Batrachia</taxon>
        <taxon>Caudata</taxon>
        <taxon>Salamandroidea</taxon>
        <taxon>Salamandridae</taxon>
        <taxon>Pleurodelinae</taxon>
        <taxon>Pleurodeles</taxon>
    </lineage>
</organism>
<dbReference type="Proteomes" id="UP001066276">
    <property type="component" value="Chromosome 6"/>
</dbReference>
<evidence type="ECO:0000313" key="2">
    <source>
        <dbReference type="EMBL" id="KAJ1146461.1"/>
    </source>
</evidence>
<reference evidence="2" key="1">
    <citation type="journal article" date="2022" name="bioRxiv">
        <title>Sequencing and chromosome-scale assembly of the giantPleurodeles waltlgenome.</title>
        <authorList>
            <person name="Brown T."/>
            <person name="Elewa A."/>
            <person name="Iarovenko S."/>
            <person name="Subramanian E."/>
            <person name="Araus A.J."/>
            <person name="Petzold A."/>
            <person name="Susuki M."/>
            <person name="Suzuki K.-i.T."/>
            <person name="Hayashi T."/>
            <person name="Toyoda A."/>
            <person name="Oliveira C."/>
            <person name="Osipova E."/>
            <person name="Leigh N.D."/>
            <person name="Simon A."/>
            <person name="Yun M.H."/>
        </authorList>
    </citation>
    <scope>NUCLEOTIDE SEQUENCE</scope>
    <source>
        <strain evidence="2">20211129_DDA</strain>
        <tissue evidence="2">Liver</tissue>
    </source>
</reference>
<keyword evidence="3" id="KW-1185">Reference proteome</keyword>